<dbReference type="EMBL" id="JANPWZ010001444">
    <property type="protein sequence ID" value="KAJ3565757.1"/>
    <property type="molecule type" value="Genomic_DNA"/>
</dbReference>
<sequence length="226" mass="25603">MPGCAQLARLLRLTPASIITRITRHRYTTSSKPTMHPDAKRIISFWFDRKPIEWIVAPKGLDEQVKSEFSDLVLKARQNELDDWAAEAESSLALVILLDQFSRNIFRGSSEALSGDAKAWDTVTKSVARDFDKQVTVLQASAFYMPLLQAETIISVIAGRCLFEALKSRCVSAEEHDWVDMGIAASKRHLQQLEKFGRYPTRNALLGRTNTEAEEEFLKDYKPSLK</sequence>
<accession>A0A9W8TKU5</accession>
<evidence type="ECO:0000313" key="1">
    <source>
        <dbReference type="EMBL" id="KAJ3565757.1"/>
    </source>
</evidence>
<keyword evidence="2" id="KW-1185">Reference proteome</keyword>
<evidence type="ECO:0000313" key="2">
    <source>
        <dbReference type="Proteomes" id="UP001148614"/>
    </source>
</evidence>
<dbReference type="InterPro" id="IPR011990">
    <property type="entry name" value="TPR-like_helical_dom_sf"/>
</dbReference>
<reference evidence="1" key="1">
    <citation type="submission" date="2022-07" db="EMBL/GenBank/DDBJ databases">
        <title>Genome Sequence of Xylaria arbuscula.</title>
        <authorList>
            <person name="Buettner E."/>
        </authorList>
    </citation>
    <scope>NUCLEOTIDE SEQUENCE</scope>
    <source>
        <strain evidence="1">VT107</strain>
    </source>
</reference>
<dbReference type="Gene3D" id="1.20.58.320">
    <property type="entry name" value="TPR-like"/>
    <property type="match status" value="1"/>
</dbReference>
<dbReference type="AlphaFoldDB" id="A0A9W8TKU5"/>
<name>A0A9W8TKU5_9PEZI</name>
<comment type="caution">
    <text evidence="1">The sequence shown here is derived from an EMBL/GenBank/DDBJ whole genome shotgun (WGS) entry which is preliminary data.</text>
</comment>
<dbReference type="SUPFAM" id="SSF48452">
    <property type="entry name" value="TPR-like"/>
    <property type="match status" value="1"/>
</dbReference>
<gene>
    <name evidence="1" type="ORF">NPX13_g7381</name>
</gene>
<dbReference type="Gene3D" id="1.25.40.10">
    <property type="entry name" value="Tetratricopeptide repeat domain"/>
    <property type="match status" value="1"/>
</dbReference>
<proteinExistence type="predicted"/>
<dbReference type="InterPro" id="IPR010323">
    <property type="entry name" value="DUF924"/>
</dbReference>
<evidence type="ECO:0008006" key="3">
    <source>
        <dbReference type="Google" id="ProtNLM"/>
    </source>
</evidence>
<protein>
    <recommendedName>
        <fullName evidence="3">DUF924-domain-containing protein</fullName>
    </recommendedName>
</protein>
<dbReference type="Proteomes" id="UP001148614">
    <property type="component" value="Unassembled WGS sequence"/>
</dbReference>
<organism evidence="1 2">
    <name type="scientific">Xylaria arbuscula</name>
    <dbReference type="NCBI Taxonomy" id="114810"/>
    <lineage>
        <taxon>Eukaryota</taxon>
        <taxon>Fungi</taxon>
        <taxon>Dikarya</taxon>
        <taxon>Ascomycota</taxon>
        <taxon>Pezizomycotina</taxon>
        <taxon>Sordariomycetes</taxon>
        <taxon>Xylariomycetidae</taxon>
        <taxon>Xylariales</taxon>
        <taxon>Xylariaceae</taxon>
        <taxon>Xylaria</taxon>
    </lineage>
</organism>
<dbReference type="Pfam" id="PF06041">
    <property type="entry name" value="DUF924"/>
    <property type="match status" value="1"/>
</dbReference>